<dbReference type="EMBL" id="JAQIZT010000019">
    <property type="protein sequence ID" value="KAJ6951149.1"/>
    <property type="molecule type" value="Genomic_DNA"/>
</dbReference>
<comment type="caution">
    <text evidence="2">The sequence shown here is derived from an EMBL/GenBank/DDBJ whole genome shotgun (WGS) entry which is preliminary data.</text>
</comment>
<keyword evidence="1" id="KW-0812">Transmembrane</keyword>
<dbReference type="SUPFAM" id="SSF53213">
    <property type="entry name" value="LigB-like"/>
    <property type="match status" value="1"/>
</dbReference>
<evidence type="ECO:0000256" key="1">
    <source>
        <dbReference type="SAM" id="Phobius"/>
    </source>
</evidence>
<dbReference type="AlphaFoldDB" id="A0AAD6L6C1"/>
<feature type="transmembrane region" description="Helical" evidence="1">
    <location>
        <begin position="60"/>
        <end position="83"/>
    </location>
</feature>
<dbReference type="Gene3D" id="3.40.830.10">
    <property type="entry name" value="LigB-like"/>
    <property type="match status" value="1"/>
</dbReference>
<sequence length="154" mass="17710">MAHPWPDHFYPLHVAMGAAGDDAEAELVHRSWTKDNMKKQRQPRHHQEEQGFKICFERWLFVYVVILGKNYIELIYIYLFVVLKNNKNNMSPNSGNQAPRKPAYSKRKKAVSFSLPPHSSASSSSSRFGYASIGSQRQRLIFKLMGTHSPDGKF</sequence>
<gene>
    <name evidence="2" type="ORF">NC653_040506</name>
</gene>
<keyword evidence="1" id="KW-1133">Transmembrane helix</keyword>
<evidence type="ECO:0000313" key="3">
    <source>
        <dbReference type="Proteomes" id="UP001164929"/>
    </source>
</evidence>
<organism evidence="2 3">
    <name type="scientific">Populus alba x Populus x berolinensis</name>
    <dbReference type="NCBI Taxonomy" id="444605"/>
    <lineage>
        <taxon>Eukaryota</taxon>
        <taxon>Viridiplantae</taxon>
        <taxon>Streptophyta</taxon>
        <taxon>Embryophyta</taxon>
        <taxon>Tracheophyta</taxon>
        <taxon>Spermatophyta</taxon>
        <taxon>Magnoliopsida</taxon>
        <taxon>eudicotyledons</taxon>
        <taxon>Gunneridae</taxon>
        <taxon>Pentapetalae</taxon>
        <taxon>rosids</taxon>
        <taxon>fabids</taxon>
        <taxon>Malpighiales</taxon>
        <taxon>Salicaceae</taxon>
        <taxon>Saliceae</taxon>
        <taxon>Populus</taxon>
    </lineage>
</organism>
<keyword evidence="1" id="KW-0472">Membrane</keyword>
<reference evidence="2" key="1">
    <citation type="journal article" date="2023" name="Mol. Ecol. Resour.">
        <title>Chromosome-level genome assembly of a triploid poplar Populus alba 'Berolinensis'.</title>
        <authorList>
            <person name="Chen S."/>
            <person name="Yu Y."/>
            <person name="Wang X."/>
            <person name="Wang S."/>
            <person name="Zhang T."/>
            <person name="Zhou Y."/>
            <person name="He R."/>
            <person name="Meng N."/>
            <person name="Wang Y."/>
            <person name="Liu W."/>
            <person name="Liu Z."/>
            <person name="Liu J."/>
            <person name="Guo Q."/>
            <person name="Huang H."/>
            <person name="Sederoff R.R."/>
            <person name="Wang G."/>
            <person name="Qu G."/>
            <person name="Chen S."/>
        </authorList>
    </citation>
    <scope>NUCLEOTIDE SEQUENCE</scope>
    <source>
        <strain evidence="2">SC-2020</strain>
    </source>
</reference>
<dbReference type="Proteomes" id="UP001164929">
    <property type="component" value="Chromosome 19"/>
</dbReference>
<proteinExistence type="predicted"/>
<name>A0AAD6L6C1_9ROSI</name>
<keyword evidence="3" id="KW-1185">Reference proteome</keyword>
<accession>A0AAD6L6C1</accession>
<evidence type="ECO:0000313" key="2">
    <source>
        <dbReference type="EMBL" id="KAJ6951149.1"/>
    </source>
</evidence>
<protein>
    <submittedName>
        <fullName evidence="2">Uncharacterized protein</fullName>
    </submittedName>
</protein>